<proteinExistence type="predicted"/>
<dbReference type="Proteomes" id="UP000663870">
    <property type="component" value="Unassembled WGS sequence"/>
</dbReference>
<dbReference type="Proteomes" id="UP000663854">
    <property type="component" value="Unassembled WGS sequence"/>
</dbReference>
<evidence type="ECO:0000313" key="5">
    <source>
        <dbReference type="Proteomes" id="UP000663870"/>
    </source>
</evidence>
<sequence>HTNQVRPFNDENLTGKTRHCKITLKEVLTLLVGSTIPVAIGIYTAVTNEQLQKSAQRAENKQHSIATERRAFDLEQAFELYQQQLYKNFLDAMYILHRDGELNDSAEPWAFANARYRAAQREFDPIRNAQALIFLKEKQLIGREKCSTKCQSKLVKDIIRLNGLNFDNLNLSSETGNLSRLDLSCVEFEQISMINTVFFYTNLNGVIFSNSRMTGAKFQGSSLSCSQFINTELHGANFYDSNLNDTIFNNVDLSTVTLSQKQMQVAHFANAILPNGTKITSTTMITSTTTEKITAATSNETTATPTQAASKTTTEAITTNITRDNKITRSFIVFKCVF</sequence>
<dbReference type="Gene3D" id="2.160.20.80">
    <property type="entry name" value="E3 ubiquitin-protein ligase SopA"/>
    <property type="match status" value="1"/>
</dbReference>
<dbReference type="PANTHER" id="PTHR14136:SF17">
    <property type="entry name" value="BTB_POZ DOMAIN-CONTAINING PROTEIN KCTD9"/>
    <property type="match status" value="1"/>
</dbReference>
<evidence type="ECO:0000313" key="2">
    <source>
        <dbReference type="EMBL" id="CAF1527427.1"/>
    </source>
</evidence>
<dbReference type="EMBL" id="CAJNOL010013505">
    <property type="protein sequence ID" value="CAF1664037.1"/>
    <property type="molecule type" value="Genomic_DNA"/>
</dbReference>
<accession>A0A815V3G8</accession>
<feature type="non-terminal residue" evidence="2">
    <location>
        <position position="1"/>
    </location>
</feature>
<dbReference type="AlphaFoldDB" id="A0A815V3G8"/>
<evidence type="ECO:0000313" key="3">
    <source>
        <dbReference type="EMBL" id="CAF1664037.1"/>
    </source>
</evidence>
<keyword evidence="5" id="KW-1185">Reference proteome</keyword>
<dbReference type="InterPro" id="IPR001646">
    <property type="entry name" value="5peptide_repeat"/>
</dbReference>
<reference evidence="2" key="1">
    <citation type="submission" date="2021-02" db="EMBL/GenBank/DDBJ databases">
        <authorList>
            <person name="Nowell W R."/>
        </authorList>
    </citation>
    <scope>NUCLEOTIDE SEQUENCE</scope>
</reference>
<keyword evidence="1" id="KW-1133">Transmembrane helix</keyword>
<evidence type="ECO:0000256" key="1">
    <source>
        <dbReference type="SAM" id="Phobius"/>
    </source>
</evidence>
<evidence type="ECO:0000313" key="4">
    <source>
        <dbReference type="Proteomes" id="UP000663854"/>
    </source>
</evidence>
<name>A0A815V3G8_9BILA</name>
<organism evidence="2 4">
    <name type="scientific">Rotaria sordida</name>
    <dbReference type="NCBI Taxonomy" id="392033"/>
    <lineage>
        <taxon>Eukaryota</taxon>
        <taxon>Metazoa</taxon>
        <taxon>Spiralia</taxon>
        <taxon>Gnathifera</taxon>
        <taxon>Rotifera</taxon>
        <taxon>Eurotatoria</taxon>
        <taxon>Bdelloidea</taxon>
        <taxon>Philodinida</taxon>
        <taxon>Philodinidae</taxon>
        <taxon>Rotaria</taxon>
    </lineage>
</organism>
<dbReference type="PANTHER" id="PTHR14136">
    <property type="entry name" value="BTB_POZ DOMAIN-CONTAINING PROTEIN KCTD9"/>
    <property type="match status" value="1"/>
</dbReference>
<dbReference type="InterPro" id="IPR051082">
    <property type="entry name" value="Pentapeptide-BTB/POZ_domain"/>
</dbReference>
<keyword evidence="1" id="KW-0472">Membrane</keyword>
<comment type="caution">
    <text evidence="2">The sequence shown here is derived from an EMBL/GenBank/DDBJ whole genome shotgun (WGS) entry which is preliminary data.</text>
</comment>
<dbReference type="EMBL" id="CAJNOH010011654">
    <property type="protein sequence ID" value="CAF1527427.1"/>
    <property type="molecule type" value="Genomic_DNA"/>
</dbReference>
<feature type="transmembrane region" description="Helical" evidence="1">
    <location>
        <begin position="27"/>
        <end position="46"/>
    </location>
</feature>
<gene>
    <name evidence="3" type="ORF">JXQ802_LOCUS56530</name>
    <name evidence="2" type="ORF">PYM288_LOCUS39966</name>
</gene>
<protein>
    <recommendedName>
        <fullName evidence="6">Pentapeptide repeat-containing protein</fullName>
    </recommendedName>
</protein>
<evidence type="ECO:0008006" key="6">
    <source>
        <dbReference type="Google" id="ProtNLM"/>
    </source>
</evidence>
<dbReference type="Pfam" id="PF00805">
    <property type="entry name" value="Pentapeptide"/>
    <property type="match status" value="1"/>
</dbReference>
<keyword evidence="1" id="KW-0812">Transmembrane</keyword>
<dbReference type="SUPFAM" id="SSF141571">
    <property type="entry name" value="Pentapeptide repeat-like"/>
    <property type="match status" value="1"/>
</dbReference>